<dbReference type="SMART" id="SM00345">
    <property type="entry name" value="HTH_GNTR"/>
    <property type="match status" value="1"/>
</dbReference>
<dbReference type="RefSeq" id="WP_090223154.1">
    <property type="nucleotide sequence ID" value="NZ_CP026721.1"/>
</dbReference>
<organism evidence="5 6">
    <name type="scientific">Fervidobacterium changbaicum</name>
    <dbReference type="NCBI Taxonomy" id="310769"/>
    <lineage>
        <taxon>Bacteria</taxon>
        <taxon>Thermotogati</taxon>
        <taxon>Thermotogota</taxon>
        <taxon>Thermotogae</taxon>
        <taxon>Thermotogales</taxon>
        <taxon>Fervidobacteriaceae</taxon>
        <taxon>Fervidobacterium</taxon>
    </lineage>
</organism>
<evidence type="ECO:0000256" key="1">
    <source>
        <dbReference type="ARBA" id="ARBA00023015"/>
    </source>
</evidence>
<dbReference type="InterPro" id="IPR000524">
    <property type="entry name" value="Tscrpt_reg_HTH_GntR"/>
</dbReference>
<dbReference type="EMBL" id="CP026721">
    <property type="protein sequence ID" value="QAV32878.1"/>
    <property type="molecule type" value="Genomic_DNA"/>
</dbReference>
<dbReference type="InterPro" id="IPR036390">
    <property type="entry name" value="WH_DNA-bd_sf"/>
</dbReference>
<evidence type="ECO:0000256" key="3">
    <source>
        <dbReference type="ARBA" id="ARBA00023163"/>
    </source>
</evidence>
<feature type="domain" description="HTH gntR-type" evidence="4">
    <location>
        <begin position="26"/>
        <end position="94"/>
    </location>
</feature>
<dbReference type="PROSITE" id="PS50949">
    <property type="entry name" value="HTH_GNTR"/>
    <property type="match status" value="1"/>
</dbReference>
<keyword evidence="6" id="KW-1185">Reference proteome</keyword>
<keyword evidence="2" id="KW-0238">DNA-binding</keyword>
<dbReference type="CDD" id="cd07377">
    <property type="entry name" value="WHTH_GntR"/>
    <property type="match status" value="1"/>
</dbReference>
<proteinExistence type="predicted"/>
<keyword evidence="3" id="KW-0804">Transcription</keyword>
<keyword evidence="1" id="KW-0805">Transcription regulation</keyword>
<dbReference type="Pfam" id="PF00392">
    <property type="entry name" value="GntR"/>
    <property type="match status" value="1"/>
</dbReference>
<evidence type="ECO:0000259" key="4">
    <source>
        <dbReference type="PROSITE" id="PS50949"/>
    </source>
</evidence>
<reference evidence="5 6" key="1">
    <citation type="submission" date="2018-01" db="EMBL/GenBank/DDBJ databases">
        <title>The whole genome sequencing and assembly of Fervidobacterium changbaicum CBS-1 strain.</title>
        <authorList>
            <person name="Kim J.-Y."/>
            <person name="Park M.-K."/>
            <person name="Yi H."/>
            <person name="Bahn Y.-S."/>
            <person name="Kim J.F."/>
            <person name="Lee D.-W."/>
        </authorList>
    </citation>
    <scope>NUCLEOTIDE SEQUENCE [LARGE SCALE GENOMIC DNA]</scope>
    <source>
        <strain evidence="5 6">CBS-1</strain>
    </source>
</reference>
<dbReference type="Gene3D" id="1.10.10.10">
    <property type="entry name" value="Winged helix-like DNA-binding domain superfamily/Winged helix DNA-binding domain"/>
    <property type="match status" value="1"/>
</dbReference>
<accession>A0ABX5QRJ3</accession>
<gene>
    <name evidence="5" type="ORF">CBS1_03360</name>
</gene>
<dbReference type="SUPFAM" id="SSF46785">
    <property type="entry name" value="Winged helix' DNA-binding domain"/>
    <property type="match status" value="1"/>
</dbReference>
<dbReference type="PANTHER" id="PTHR38445">
    <property type="entry name" value="HTH-TYPE TRANSCRIPTIONAL REPRESSOR YTRA"/>
    <property type="match status" value="1"/>
</dbReference>
<evidence type="ECO:0000313" key="5">
    <source>
        <dbReference type="EMBL" id="QAV32878.1"/>
    </source>
</evidence>
<evidence type="ECO:0000256" key="2">
    <source>
        <dbReference type="ARBA" id="ARBA00023125"/>
    </source>
</evidence>
<name>A0ABX5QRJ3_9BACT</name>
<dbReference type="InterPro" id="IPR036388">
    <property type="entry name" value="WH-like_DNA-bd_sf"/>
</dbReference>
<dbReference type="PANTHER" id="PTHR38445:SF7">
    <property type="entry name" value="GNTR-FAMILY TRANSCRIPTIONAL REGULATOR"/>
    <property type="match status" value="1"/>
</dbReference>
<evidence type="ECO:0000313" key="6">
    <source>
        <dbReference type="Proteomes" id="UP000288947"/>
    </source>
</evidence>
<protein>
    <submittedName>
        <fullName evidence="5">GntR family transcriptional regulator</fullName>
    </submittedName>
</protein>
<dbReference type="Proteomes" id="UP000288947">
    <property type="component" value="Chromosome"/>
</dbReference>
<sequence>MSKSENFESLESIHVTFRKIDKHSGVPAYLQIVNQIKAKIILGELKLGMQLPAVRDLERIFDVNVNTVLKALERLKYERLVESEQGVGYFISGELKIDKEAISELCNVIKKVKESGIDMLTLLTIIEEVWKNV</sequence>